<evidence type="ECO:0000256" key="8">
    <source>
        <dbReference type="PROSITE-ProRule" id="PRU00284"/>
    </source>
</evidence>
<dbReference type="PRINTS" id="PR00260">
    <property type="entry name" value="CHEMTRNSDUCR"/>
</dbReference>
<dbReference type="Proteomes" id="UP001629392">
    <property type="component" value="Unassembled WGS sequence"/>
</dbReference>
<dbReference type="Pfam" id="PF17200">
    <property type="entry name" value="sCache_2"/>
    <property type="match status" value="1"/>
</dbReference>
<proteinExistence type="inferred from homology"/>
<evidence type="ECO:0000256" key="5">
    <source>
        <dbReference type="ARBA" id="ARBA00022989"/>
    </source>
</evidence>
<dbReference type="PROSITE" id="PS50111">
    <property type="entry name" value="CHEMOTAXIS_TRANSDUC_2"/>
    <property type="match status" value="1"/>
</dbReference>
<sequence length="516" mass="55463">MTLNKKLALSIVVLWTGLLMISCFGAWHSRAQLITDRHEQLKQLVEEASSIARHFYDLSQKGSISEDDAKKQALLVISSLRFGSDGYVTISDSRLRNIMHPMQPSLANRDMSSFVDAAGNHMFMDIVQAGNKAGGGFFRYVWTRPGGKAAVPKTGYSLHFEPWDWYVVTGVYMDDVEHAFFSDLLQWLTITILLGGAATLIMSLVLRSVRSTLGGDLEVTLGYAQRMAAGDLATAISVTASDRHSLLRSLHDMQTRLIEMIWHVRASAENVNVSANEIAAGNTDLSQRTEEQAAALVQTASSMDHMTANVRANADSALHAAKLAEQAADIAAQGNKVVGNVVKTMGEISNKSRQIADILSVIDGIAFQTNILALNAAVEAARAGEQGRGFAVVAAEVRNLAQRSANAAREIKTLIDSSTATVDEGASLVGCAGATMDEILQAVGHVASTLDKISAGSHEQRAGIEEINRAVNEMDHVTQQNAALVEQAASAAISLRDQAHALRQTISVFTLPDTRA</sequence>
<keyword evidence="2" id="KW-1003">Cell membrane</keyword>
<comment type="subcellular location">
    <subcellularLocation>
        <location evidence="1">Cell membrane</location>
        <topology evidence="1">Multi-pass membrane protein</topology>
    </subcellularLocation>
</comment>
<evidence type="ECO:0000256" key="2">
    <source>
        <dbReference type="ARBA" id="ARBA00022475"/>
    </source>
</evidence>
<feature type="domain" description="Methyl-accepting transducer" evidence="9">
    <location>
        <begin position="267"/>
        <end position="496"/>
    </location>
</feature>
<comment type="similarity">
    <text evidence="7">Belongs to the methyl-accepting chemotaxis (MCP) protein family.</text>
</comment>
<keyword evidence="11" id="KW-1185">Reference proteome</keyword>
<dbReference type="SUPFAM" id="SSF58104">
    <property type="entry name" value="Methyl-accepting chemotaxis protein (MCP) signaling domain"/>
    <property type="match status" value="1"/>
</dbReference>
<dbReference type="PROSITE" id="PS51257">
    <property type="entry name" value="PROKAR_LIPOPROTEIN"/>
    <property type="match status" value="1"/>
</dbReference>
<organism evidence="10 11">
    <name type="scientific">Paraburkholderia strydomiana</name>
    <dbReference type="NCBI Taxonomy" id="1245417"/>
    <lineage>
        <taxon>Bacteria</taxon>
        <taxon>Pseudomonadati</taxon>
        <taxon>Pseudomonadota</taxon>
        <taxon>Betaproteobacteria</taxon>
        <taxon>Burkholderiales</taxon>
        <taxon>Burkholderiaceae</taxon>
        <taxon>Paraburkholderia</taxon>
    </lineage>
</organism>
<dbReference type="Gene3D" id="1.10.287.950">
    <property type="entry name" value="Methyl-accepting chemotaxis protein"/>
    <property type="match status" value="1"/>
</dbReference>
<keyword evidence="3" id="KW-0488">Methylation</keyword>
<keyword evidence="6" id="KW-0472">Membrane</keyword>
<dbReference type="PANTHER" id="PTHR43531:SF14">
    <property type="entry name" value="METHYL-ACCEPTING CHEMOTAXIS PROTEIN I-RELATED"/>
    <property type="match status" value="1"/>
</dbReference>
<dbReference type="EMBL" id="JAQQCL010000042">
    <property type="protein sequence ID" value="MFM0721316.1"/>
    <property type="molecule type" value="Genomic_DNA"/>
</dbReference>
<keyword evidence="8" id="KW-0807">Transducer</keyword>
<accession>A0ABW9EQL4</accession>
<gene>
    <name evidence="10" type="ORF">PQQ73_33975</name>
</gene>
<dbReference type="Pfam" id="PF00015">
    <property type="entry name" value="MCPsignal"/>
    <property type="match status" value="1"/>
</dbReference>
<name>A0ABW9EQL4_9BURK</name>
<dbReference type="InterPro" id="IPR004090">
    <property type="entry name" value="Chemotax_Me-accpt_rcpt"/>
</dbReference>
<evidence type="ECO:0000256" key="1">
    <source>
        <dbReference type="ARBA" id="ARBA00004651"/>
    </source>
</evidence>
<evidence type="ECO:0000256" key="4">
    <source>
        <dbReference type="ARBA" id="ARBA00022692"/>
    </source>
</evidence>
<evidence type="ECO:0000256" key="7">
    <source>
        <dbReference type="ARBA" id="ARBA00029447"/>
    </source>
</evidence>
<keyword evidence="4" id="KW-0812">Transmembrane</keyword>
<dbReference type="InterPro" id="IPR033480">
    <property type="entry name" value="sCache_2"/>
</dbReference>
<protein>
    <submittedName>
        <fullName evidence="10">Methyl-accepting chemotaxis protein</fullName>
    </submittedName>
</protein>
<dbReference type="Gene3D" id="3.30.450.20">
    <property type="entry name" value="PAS domain"/>
    <property type="match status" value="1"/>
</dbReference>
<dbReference type="InterPro" id="IPR004089">
    <property type="entry name" value="MCPsignal_dom"/>
</dbReference>
<dbReference type="SMART" id="SM00283">
    <property type="entry name" value="MA"/>
    <property type="match status" value="1"/>
</dbReference>
<dbReference type="SMART" id="SM01049">
    <property type="entry name" value="Cache_2"/>
    <property type="match status" value="1"/>
</dbReference>
<evidence type="ECO:0000313" key="11">
    <source>
        <dbReference type="Proteomes" id="UP001629392"/>
    </source>
</evidence>
<reference evidence="10 11" key="1">
    <citation type="journal article" date="2024" name="Chem. Sci.">
        <title>Discovery of megapolipeptins by genome mining of a Burkholderiales bacteria collection.</title>
        <authorList>
            <person name="Paulo B.S."/>
            <person name="Recchia M.J.J."/>
            <person name="Lee S."/>
            <person name="Fergusson C.H."/>
            <person name="Romanowski S.B."/>
            <person name="Hernandez A."/>
            <person name="Krull N."/>
            <person name="Liu D.Y."/>
            <person name="Cavanagh H."/>
            <person name="Bos A."/>
            <person name="Gray C.A."/>
            <person name="Murphy B.T."/>
            <person name="Linington R.G."/>
            <person name="Eustaquio A.S."/>
        </authorList>
    </citation>
    <scope>NUCLEOTIDE SEQUENCE [LARGE SCALE GENOMIC DNA]</scope>
    <source>
        <strain evidence="10 11">RL17-350-BIC-E</strain>
    </source>
</reference>
<dbReference type="PANTHER" id="PTHR43531">
    <property type="entry name" value="PROTEIN ICFG"/>
    <property type="match status" value="1"/>
</dbReference>
<evidence type="ECO:0000313" key="10">
    <source>
        <dbReference type="EMBL" id="MFM0721316.1"/>
    </source>
</evidence>
<evidence type="ECO:0000256" key="6">
    <source>
        <dbReference type="ARBA" id="ARBA00023136"/>
    </source>
</evidence>
<evidence type="ECO:0000259" key="9">
    <source>
        <dbReference type="PROSITE" id="PS50111"/>
    </source>
</evidence>
<dbReference type="RefSeq" id="WP_408157384.1">
    <property type="nucleotide sequence ID" value="NZ_JAQQCL010000042.1"/>
</dbReference>
<dbReference type="CDD" id="cd18774">
    <property type="entry name" value="PDC2_HK_sensor"/>
    <property type="match status" value="1"/>
</dbReference>
<comment type="caution">
    <text evidence="10">The sequence shown here is derived from an EMBL/GenBank/DDBJ whole genome shotgun (WGS) entry which is preliminary data.</text>
</comment>
<dbReference type="CDD" id="cd11386">
    <property type="entry name" value="MCP_signal"/>
    <property type="match status" value="1"/>
</dbReference>
<keyword evidence="5" id="KW-1133">Transmembrane helix</keyword>
<evidence type="ECO:0000256" key="3">
    <source>
        <dbReference type="ARBA" id="ARBA00022481"/>
    </source>
</evidence>
<dbReference type="InterPro" id="IPR051310">
    <property type="entry name" value="MCP_chemotaxis"/>
</dbReference>